<protein>
    <submittedName>
        <fullName evidence="6">ATP-binding cassette domain-containing protein</fullName>
    </submittedName>
</protein>
<reference evidence="6" key="2">
    <citation type="journal article" date="2023" name="Biology">
        <title>Prokaryotic Life Associated with Coal-Fire Gas Vents Revealed by Metagenomics.</title>
        <authorList>
            <person name="Kadnikov V.V."/>
            <person name="Mardanov A.V."/>
            <person name="Beletsky A.V."/>
            <person name="Karnachuk O.V."/>
            <person name="Ravin N.V."/>
        </authorList>
    </citation>
    <scope>NUCLEOTIDE SEQUENCE</scope>
    <source>
        <strain evidence="6">Bu02</strain>
    </source>
</reference>
<evidence type="ECO:0000256" key="3">
    <source>
        <dbReference type="ARBA" id="ARBA00022840"/>
    </source>
</evidence>
<evidence type="ECO:0000313" key="6">
    <source>
        <dbReference type="EMBL" id="QUL99260.1"/>
    </source>
</evidence>
<dbReference type="Pfam" id="PF00005">
    <property type="entry name" value="ABC_tran"/>
    <property type="match status" value="1"/>
</dbReference>
<dbReference type="PANTHER" id="PTHR42711:SF1">
    <property type="entry name" value="ABC-TRANSPORT PROTEIN, ATP-BINDING COMPONENT"/>
    <property type="match status" value="1"/>
</dbReference>
<evidence type="ECO:0000256" key="1">
    <source>
        <dbReference type="ARBA" id="ARBA00022448"/>
    </source>
</evidence>
<dbReference type="PROSITE" id="PS50893">
    <property type="entry name" value="ABC_TRANSPORTER_2"/>
    <property type="match status" value="1"/>
</dbReference>
<evidence type="ECO:0000256" key="2">
    <source>
        <dbReference type="ARBA" id="ARBA00022741"/>
    </source>
</evidence>
<dbReference type="Gene3D" id="3.40.50.300">
    <property type="entry name" value="P-loop containing nucleotide triphosphate hydrolases"/>
    <property type="match status" value="1"/>
</dbReference>
<organism evidence="6">
    <name type="scientific">Candidatus Fermentithermobacillus carboniphilus</name>
    <dbReference type="NCBI Taxonomy" id="3085328"/>
    <lineage>
        <taxon>Bacteria</taxon>
        <taxon>Bacillati</taxon>
        <taxon>Bacillota</taxon>
        <taxon>Candidatus Fermentithermobacillia</taxon>
        <taxon>Candidatus Fermentithermobacillales</taxon>
        <taxon>Candidatus Fermentithermobacillaceae</taxon>
        <taxon>Candidatus Fermentithermobacillus</taxon>
    </lineage>
</organism>
<dbReference type="GO" id="GO:0005524">
    <property type="term" value="F:ATP binding"/>
    <property type="evidence" value="ECO:0007669"/>
    <property type="project" value="UniProtKB-KW"/>
</dbReference>
<feature type="domain" description="ABC transporter" evidence="5">
    <location>
        <begin position="75"/>
        <end position="308"/>
    </location>
</feature>
<feature type="compositionally biased region" description="Low complexity" evidence="4">
    <location>
        <begin position="24"/>
        <end position="50"/>
    </location>
</feature>
<dbReference type="InterPro" id="IPR003439">
    <property type="entry name" value="ABC_transporter-like_ATP-bd"/>
</dbReference>
<keyword evidence="1" id="KW-0813">Transport</keyword>
<accession>A0AAT9LDP5</accession>
<dbReference type="InterPro" id="IPR003593">
    <property type="entry name" value="AAA+_ATPase"/>
</dbReference>
<gene>
    <name evidence="6" type="ORF">IMF26_04170</name>
</gene>
<dbReference type="GO" id="GO:0016887">
    <property type="term" value="F:ATP hydrolysis activity"/>
    <property type="evidence" value="ECO:0007669"/>
    <property type="project" value="InterPro"/>
</dbReference>
<dbReference type="InterPro" id="IPR027417">
    <property type="entry name" value="P-loop_NTPase"/>
</dbReference>
<proteinExistence type="predicted"/>
<name>A0AAT9LDP5_9FIRM</name>
<sequence length="320" mass="35486">MNGTLVSAISECATPKCFSREGTRSASVSPEAPSSSDSSTSGGSVGSRPSEASPVVVAEELTRYFRVRLDGEGFLQKVSRFFKPDYRLVKALDGVSFTIHAGESVGYIGLNGAGKSTTIKILCGVLVPTSGKVTVLGVEPFRHRTENARRIGLMMGQRTQLLWDLPVRESFDLLGRIYDLRRETYRANRDRLVEALDIGDLMDTPARMLSLGQKTRCDLALTFLHDPAVVFLDEPTIGLDILAREQIRDFLRAEKKRGVTIFLASHDLDDLEIVTDRVMLIHRGRIMFDGTQEELRRVTGGTLGSLEDTVRRFYREAELG</sequence>
<dbReference type="SUPFAM" id="SSF52540">
    <property type="entry name" value="P-loop containing nucleoside triphosphate hydrolases"/>
    <property type="match status" value="1"/>
</dbReference>
<dbReference type="SMART" id="SM00382">
    <property type="entry name" value="AAA"/>
    <property type="match status" value="1"/>
</dbReference>
<reference evidence="6" key="1">
    <citation type="submission" date="2020-10" db="EMBL/GenBank/DDBJ databases">
        <authorList>
            <person name="Kadnikov V."/>
            <person name="Beletsky A.V."/>
            <person name="Mardanov A.V."/>
            <person name="Karnachuk O.V."/>
            <person name="Ravin N.V."/>
        </authorList>
    </citation>
    <scope>NUCLEOTIDE SEQUENCE</scope>
    <source>
        <strain evidence="6">Bu02</strain>
    </source>
</reference>
<feature type="region of interest" description="Disordered" evidence="4">
    <location>
        <begin position="19"/>
        <end position="52"/>
    </location>
</feature>
<keyword evidence="3 6" id="KW-0067">ATP-binding</keyword>
<dbReference type="EMBL" id="CP062796">
    <property type="protein sequence ID" value="QUL99260.1"/>
    <property type="molecule type" value="Genomic_DNA"/>
</dbReference>
<keyword evidence="2" id="KW-0547">Nucleotide-binding</keyword>
<dbReference type="InterPro" id="IPR050763">
    <property type="entry name" value="ABC_transporter_ATP-binding"/>
</dbReference>
<dbReference type="KEGG" id="fcz:IMF26_04170"/>
<dbReference type="AlphaFoldDB" id="A0AAT9LDP5"/>
<evidence type="ECO:0000259" key="5">
    <source>
        <dbReference type="PROSITE" id="PS50893"/>
    </source>
</evidence>
<dbReference type="PANTHER" id="PTHR42711">
    <property type="entry name" value="ABC TRANSPORTER ATP-BINDING PROTEIN"/>
    <property type="match status" value="1"/>
</dbReference>
<evidence type="ECO:0000256" key="4">
    <source>
        <dbReference type="SAM" id="MobiDB-lite"/>
    </source>
</evidence>